<reference evidence="2" key="1">
    <citation type="journal article" date="2021" name="Genome Biol. Evol.">
        <title>A High-Quality Reference Genome for a Parasitic Bivalve with Doubly Uniparental Inheritance (Bivalvia: Unionida).</title>
        <authorList>
            <person name="Smith C.H."/>
        </authorList>
    </citation>
    <scope>NUCLEOTIDE SEQUENCE</scope>
    <source>
        <strain evidence="2">CHS0354</strain>
    </source>
</reference>
<keyword evidence="3" id="KW-1185">Reference proteome</keyword>
<sequence>MANQHILAFAVILGLRLVTSSPVYPIVSLDQFDPVDACLFICNVCYEDFASQIMKCANNVCMNGKYSLNLGMLEIGRNCKHFDKIQKYMFGSGNKIE</sequence>
<organism evidence="2 3">
    <name type="scientific">Potamilus streckersoni</name>
    <dbReference type="NCBI Taxonomy" id="2493646"/>
    <lineage>
        <taxon>Eukaryota</taxon>
        <taxon>Metazoa</taxon>
        <taxon>Spiralia</taxon>
        <taxon>Lophotrochozoa</taxon>
        <taxon>Mollusca</taxon>
        <taxon>Bivalvia</taxon>
        <taxon>Autobranchia</taxon>
        <taxon>Heteroconchia</taxon>
        <taxon>Palaeoheterodonta</taxon>
        <taxon>Unionida</taxon>
        <taxon>Unionoidea</taxon>
        <taxon>Unionidae</taxon>
        <taxon>Ambleminae</taxon>
        <taxon>Lampsilini</taxon>
        <taxon>Potamilus</taxon>
    </lineage>
</organism>
<dbReference type="Proteomes" id="UP001195483">
    <property type="component" value="Unassembled WGS sequence"/>
</dbReference>
<proteinExistence type="predicted"/>
<evidence type="ECO:0000256" key="1">
    <source>
        <dbReference type="SAM" id="SignalP"/>
    </source>
</evidence>
<name>A0AAE0SSP4_9BIVA</name>
<comment type="caution">
    <text evidence="2">The sequence shown here is derived from an EMBL/GenBank/DDBJ whole genome shotgun (WGS) entry which is preliminary data.</text>
</comment>
<dbReference type="EMBL" id="JAEAOA010002330">
    <property type="protein sequence ID" value="KAK3597411.1"/>
    <property type="molecule type" value="Genomic_DNA"/>
</dbReference>
<feature type="signal peptide" evidence="1">
    <location>
        <begin position="1"/>
        <end position="20"/>
    </location>
</feature>
<keyword evidence="1" id="KW-0732">Signal</keyword>
<dbReference type="AlphaFoldDB" id="A0AAE0SSP4"/>
<evidence type="ECO:0000313" key="2">
    <source>
        <dbReference type="EMBL" id="KAK3597411.1"/>
    </source>
</evidence>
<evidence type="ECO:0000313" key="3">
    <source>
        <dbReference type="Proteomes" id="UP001195483"/>
    </source>
</evidence>
<gene>
    <name evidence="2" type="ORF">CHS0354_040142</name>
</gene>
<protein>
    <submittedName>
        <fullName evidence="2">Uncharacterized protein</fullName>
    </submittedName>
</protein>
<accession>A0AAE0SSP4</accession>
<reference evidence="2" key="2">
    <citation type="journal article" date="2021" name="Genome Biol. Evol.">
        <title>Developing a high-quality reference genome for a parasitic bivalve with doubly uniparental inheritance (Bivalvia: Unionida).</title>
        <authorList>
            <person name="Smith C.H."/>
        </authorList>
    </citation>
    <scope>NUCLEOTIDE SEQUENCE</scope>
    <source>
        <strain evidence="2">CHS0354</strain>
        <tissue evidence="2">Mantle</tissue>
    </source>
</reference>
<feature type="chain" id="PRO_5042048413" evidence="1">
    <location>
        <begin position="21"/>
        <end position="97"/>
    </location>
</feature>
<reference evidence="2" key="3">
    <citation type="submission" date="2023-05" db="EMBL/GenBank/DDBJ databases">
        <authorList>
            <person name="Smith C.H."/>
        </authorList>
    </citation>
    <scope>NUCLEOTIDE SEQUENCE</scope>
    <source>
        <strain evidence="2">CHS0354</strain>
        <tissue evidence="2">Mantle</tissue>
    </source>
</reference>